<dbReference type="EMBL" id="BTGU01000080">
    <property type="protein sequence ID" value="GMN58679.1"/>
    <property type="molecule type" value="Genomic_DNA"/>
</dbReference>
<reference evidence="1" key="1">
    <citation type="submission" date="2023-07" db="EMBL/GenBank/DDBJ databases">
        <title>draft genome sequence of fig (Ficus carica).</title>
        <authorList>
            <person name="Takahashi T."/>
            <person name="Nishimura K."/>
        </authorList>
    </citation>
    <scope>NUCLEOTIDE SEQUENCE</scope>
</reference>
<evidence type="ECO:0000313" key="1">
    <source>
        <dbReference type="EMBL" id="GMN58679.1"/>
    </source>
</evidence>
<gene>
    <name evidence="1" type="ORF">TIFTF001_027774</name>
</gene>
<comment type="caution">
    <text evidence="1">The sequence shown here is derived from an EMBL/GenBank/DDBJ whole genome shotgun (WGS) entry which is preliminary data.</text>
</comment>
<evidence type="ECO:0000313" key="2">
    <source>
        <dbReference type="Proteomes" id="UP001187192"/>
    </source>
</evidence>
<keyword evidence="2" id="KW-1185">Reference proteome</keyword>
<dbReference type="AlphaFoldDB" id="A0AA88DPU6"/>
<accession>A0AA88DPU6</accession>
<name>A0AA88DPU6_FICCA</name>
<dbReference type="Proteomes" id="UP001187192">
    <property type="component" value="Unassembled WGS sequence"/>
</dbReference>
<protein>
    <submittedName>
        <fullName evidence="1">Uncharacterized protein</fullName>
    </submittedName>
</protein>
<organism evidence="1 2">
    <name type="scientific">Ficus carica</name>
    <name type="common">Common fig</name>
    <dbReference type="NCBI Taxonomy" id="3494"/>
    <lineage>
        <taxon>Eukaryota</taxon>
        <taxon>Viridiplantae</taxon>
        <taxon>Streptophyta</taxon>
        <taxon>Embryophyta</taxon>
        <taxon>Tracheophyta</taxon>
        <taxon>Spermatophyta</taxon>
        <taxon>Magnoliopsida</taxon>
        <taxon>eudicotyledons</taxon>
        <taxon>Gunneridae</taxon>
        <taxon>Pentapetalae</taxon>
        <taxon>rosids</taxon>
        <taxon>fabids</taxon>
        <taxon>Rosales</taxon>
        <taxon>Moraceae</taxon>
        <taxon>Ficeae</taxon>
        <taxon>Ficus</taxon>
    </lineage>
</organism>
<sequence>MGGDSKRGRVLVKFQNMGQGRVRIQDYGQGRVRLRDKGRGPDFGPKSRSGFRTAVRIEFWDRGRGWDLGRGSLSVPRQGVEVEIRHRHRGRLSGHWVKDGFSRPGIGVGFRDKGRGLVLGSKLRFETSVGVKNLDSGRGHVSRHGTSGDSKGGRVRFKFGTRVSIGSGYKTMVGVKSSYETEVEVPNLDPNPRPES</sequence>
<proteinExistence type="predicted"/>